<dbReference type="GO" id="GO:0005737">
    <property type="term" value="C:cytoplasm"/>
    <property type="evidence" value="ECO:0007669"/>
    <property type="project" value="UniProtKB-SubCell"/>
</dbReference>
<reference evidence="6 7" key="1">
    <citation type="submission" date="2011-07" db="EMBL/GenBank/DDBJ databases">
        <authorList>
            <person name="Coyne R."/>
            <person name="Brami D."/>
            <person name="Johnson J."/>
            <person name="Hostetler J."/>
            <person name="Hannick L."/>
            <person name="Clark T."/>
            <person name="Cassidy-Hanley D."/>
            <person name="Inman J."/>
        </authorList>
    </citation>
    <scope>NUCLEOTIDE SEQUENCE [LARGE SCALE GENOMIC DNA]</scope>
    <source>
        <strain evidence="6 7">G5</strain>
    </source>
</reference>
<sequence>MLNFNNEKRVKREEKYKNSNFRISSASGFKKKPLTRLESDFQMYKEIFVAPKEQKLEDLKEKEKNFENLFHEDRAKQYDKILHIFNEEKQKMTQTLKNEAVKHVQENLEILEQILQLDQTHPKEEYFFDQQIQVQPPDFPNATVASPLTPGNGYAPSIPLTQNFKQNKMSIKDLLVRAKAGMQAGDIQKEAHLSFYLGMVYENNKQYQESIRFYKQFFTCARMMEDKIGLSLGANRIAVNYFNAKNYEKSIEYHQQNLELSDQENTFAAHYNMGITFRKIGCFEESVENLNNALLWAKQKQELESECLAYGQLGVTFIQNNQYEQAHQNFGKCQELAKKIKNQKLQLDCLLHITKIMSQINFQSSNTNIQILKDAVECAYGLDDKKTASLCFCNLGILEGNLAYIQSSEEANKFENEIEDVQGDW</sequence>
<dbReference type="InParanoid" id="G0QQ74"/>
<evidence type="ECO:0000256" key="4">
    <source>
        <dbReference type="ARBA" id="ARBA00022803"/>
    </source>
</evidence>
<dbReference type="Proteomes" id="UP000008983">
    <property type="component" value="Unassembled WGS sequence"/>
</dbReference>
<dbReference type="Pfam" id="PF13424">
    <property type="entry name" value="TPR_12"/>
    <property type="match status" value="1"/>
</dbReference>
<organism evidence="6 7">
    <name type="scientific">Ichthyophthirius multifiliis</name>
    <name type="common">White spot disease agent</name>
    <name type="synonym">Ich</name>
    <dbReference type="NCBI Taxonomy" id="5932"/>
    <lineage>
        <taxon>Eukaryota</taxon>
        <taxon>Sar</taxon>
        <taxon>Alveolata</taxon>
        <taxon>Ciliophora</taxon>
        <taxon>Intramacronucleata</taxon>
        <taxon>Oligohymenophorea</taxon>
        <taxon>Hymenostomatida</taxon>
        <taxon>Ophryoglenina</taxon>
        <taxon>Ichthyophthirius</taxon>
    </lineage>
</organism>
<dbReference type="GeneID" id="14908747"/>
<dbReference type="OrthoDB" id="286233at2759"/>
<evidence type="ECO:0000256" key="1">
    <source>
        <dbReference type="ARBA" id="ARBA00004496"/>
    </source>
</evidence>
<keyword evidence="3" id="KW-0677">Repeat</keyword>
<keyword evidence="4" id="KW-0802">TPR repeat</keyword>
<dbReference type="EMBL" id="GL983617">
    <property type="protein sequence ID" value="EGR32634.1"/>
    <property type="molecule type" value="Genomic_DNA"/>
</dbReference>
<keyword evidence="2" id="KW-0963">Cytoplasm</keyword>
<dbReference type="GO" id="GO:0005929">
    <property type="term" value="C:cilium"/>
    <property type="evidence" value="ECO:0007669"/>
    <property type="project" value="TreeGrafter"/>
</dbReference>
<dbReference type="SUPFAM" id="SSF48452">
    <property type="entry name" value="TPR-like"/>
    <property type="match status" value="1"/>
</dbReference>
<name>G0QQ74_ICHMU</name>
<proteinExistence type="predicted"/>
<dbReference type="STRING" id="857967.G0QQ74"/>
<keyword evidence="7" id="KW-1185">Reference proteome</keyword>
<dbReference type="PANTHER" id="PTHR46630:SF1">
    <property type="entry name" value="TETRATRICOPEPTIDE REPEAT PROTEIN 29"/>
    <property type="match status" value="1"/>
</dbReference>
<evidence type="ECO:0000256" key="3">
    <source>
        <dbReference type="ARBA" id="ARBA00022737"/>
    </source>
</evidence>
<dbReference type="PANTHER" id="PTHR46630">
    <property type="entry name" value="TETRATRICOPEPTIDE REPEAT PROTEIN 29"/>
    <property type="match status" value="1"/>
</dbReference>
<dbReference type="OMA" id="QPNQNYD"/>
<evidence type="ECO:0000313" key="6">
    <source>
        <dbReference type="EMBL" id="EGR32634.1"/>
    </source>
</evidence>
<comment type="subcellular location">
    <subcellularLocation>
        <location evidence="1">Cytoplasm</location>
    </subcellularLocation>
</comment>
<dbReference type="InterPro" id="IPR019734">
    <property type="entry name" value="TPR_rpt"/>
</dbReference>
<dbReference type="AlphaFoldDB" id="G0QQ74"/>
<dbReference type="Gene3D" id="1.25.40.10">
    <property type="entry name" value="Tetratricopeptide repeat domain"/>
    <property type="match status" value="2"/>
</dbReference>
<protein>
    <recommendedName>
        <fullName evidence="5">Tetratricopeptide repeat protein 29</fullName>
    </recommendedName>
</protein>
<evidence type="ECO:0000313" key="7">
    <source>
        <dbReference type="Proteomes" id="UP000008983"/>
    </source>
</evidence>
<gene>
    <name evidence="6" type="ORF">IMG5_076640</name>
</gene>
<dbReference type="SMART" id="SM00028">
    <property type="entry name" value="TPR"/>
    <property type="match status" value="4"/>
</dbReference>
<dbReference type="eggNOG" id="ENOG502RQTX">
    <property type="taxonomic scope" value="Eukaryota"/>
</dbReference>
<dbReference type="InterPro" id="IPR051476">
    <property type="entry name" value="Bac_ResReg_Asp_Phosphatase"/>
</dbReference>
<accession>G0QQ74</accession>
<dbReference type="InterPro" id="IPR011990">
    <property type="entry name" value="TPR-like_helical_dom_sf"/>
</dbReference>
<evidence type="ECO:0000256" key="5">
    <source>
        <dbReference type="ARBA" id="ARBA00040665"/>
    </source>
</evidence>
<evidence type="ECO:0000256" key="2">
    <source>
        <dbReference type="ARBA" id="ARBA00022490"/>
    </source>
</evidence>
<dbReference type="GO" id="GO:0003341">
    <property type="term" value="P:cilium movement"/>
    <property type="evidence" value="ECO:0007669"/>
    <property type="project" value="TreeGrafter"/>
</dbReference>
<dbReference type="RefSeq" id="XP_004036620.1">
    <property type="nucleotide sequence ID" value="XM_004036572.1"/>
</dbReference>